<protein>
    <recommendedName>
        <fullName evidence="3">DNA helicase</fullName>
    </recommendedName>
</protein>
<proteinExistence type="predicted"/>
<name>A0A368HAS9_ANCCA</name>
<organism evidence="1 2">
    <name type="scientific">Ancylostoma caninum</name>
    <name type="common">Dog hookworm</name>
    <dbReference type="NCBI Taxonomy" id="29170"/>
    <lineage>
        <taxon>Eukaryota</taxon>
        <taxon>Metazoa</taxon>
        <taxon>Ecdysozoa</taxon>
        <taxon>Nematoda</taxon>
        <taxon>Chromadorea</taxon>
        <taxon>Rhabditida</taxon>
        <taxon>Rhabditina</taxon>
        <taxon>Rhabditomorpha</taxon>
        <taxon>Strongyloidea</taxon>
        <taxon>Ancylostomatidae</taxon>
        <taxon>Ancylostomatinae</taxon>
        <taxon>Ancylostoma</taxon>
    </lineage>
</organism>
<accession>A0A368HAS9</accession>
<gene>
    <name evidence="1" type="ORF">ANCCAN_00207</name>
</gene>
<dbReference type="EMBL" id="JOJR01000001">
    <property type="protein sequence ID" value="RCN53713.1"/>
    <property type="molecule type" value="Genomic_DNA"/>
</dbReference>
<dbReference type="OrthoDB" id="272985at2759"/>
<dbReference type="Proteomes" id="UP000252519">
    <property type="component" value="Unassembled WGS sequence"/>
</dbReference>
<dbReference type="PANTHER" id="PTHR10492">
    <property type="match status" value="1"/>
</dbReference>
<evidence type="ECO:0000313" key="1">
    <source>
        <dbReference type="EMBL" id="RCN53713.1"/>
    </source>
</evidence>
<comment type="caution">
    <text evidence="1">The sequence shown here is derived from an EMBL/GenBank/DDBJ whole genome shotgun (WGS) entry which is preliminary data.</text>
</comment>
<sequence length="97" mass="10570">MPDLSSLNEKQRLIVEEVADAVSRPTTSGNLASTVIAATLLLKGRTAHSTFCTPSSDLGIALRSFDAIIWDETSLRSRYAVEYVEKLLRDMASPVNS</sequence>
<dbReference type="AlphaFoldDB" id="A0A368HAS9"/>
<dbReference type="PANTHER" id="PTHR10492:SF57">
    <property type="entry name" value="ATP-DEPENDENT DNA HELICASE"/>
    <property type="match status" value="1"/>
</dbReference>
<keyword evidence="2" id="KW-1185">Reference proteome</keyword>
<evidence type="ECO:0000313" key="2">
    <source>
        <dbReference type="Proteomes" id="UP000252519"/>
    </source>
</evidence>
<evidence type="ECO:0008006" key="3">
    <source>
        <dbReference type="Google" id="ProtNLM"/>
    </source>
</evidence>
<reference evidence="1 2" key="1">
    <citation type="submission" date="2014-10" db="EMBL/GenBank/DDBJ databases">
        <title>Draft genome of the hookworm Ancylostoma caninum.</title>
        <authorList>
            <person name="Mitreva M."/>
        </authorList>
    </citation>
    <scope>NUCLEOTIDE SEQUENCE [LARGE SCALE GENOMIC DNA]</scope>
    <source>
        <strain evidence="1 2">Baltimore</strain>
    </source>
</reference>